<name>A0A537LFN1_9BACT</name>
<evidence type="ECO:0000259" key="1">
    <source>
        <dbReference type="Pfam" id="PF02350"/>
    </source>
</evidence>
<gene>
    <name evidence="2" type="primary">neuC</name>
    <name evidence="2" type="ORF">E6H01_00700</name>
</gene>
<dbReference type="EC" id="3.2.1.183" evidence="2"/>
<dbReference type="Proteomes" id="UP000319353">
    <property type="component" value="Unassembled WGS sequence"/>
</dbReference>
<dbReference type="InterPro" id="IPR029767">
    <property type="entry name" value="WecB-like"/>
</dbReference>
<protein>
    <submittedName>
        <fullName evidence="2">UDP-N-acetylglucosamine 2-epimerase (Hydrolyzing)</fullName>
        <ecNumber evidence="2">3.2.1.183</ecNumber>
    </submittedName>
</protein>
<evidence type="ECO:0000313" key="3">
    <source>
        <dbReference type="Proteomes" id="UP000319353"/>
    </source>
</evidence>
<comment type="caution">
    <text evidence="2">The sequence shown here is derived from an EMBL/GenBank/DDBJ whole genome shotgun (WGS) entry which is preliminary data.</text>
</comment>
<sequence length="392" mass="41653">MGELCCARPTLNSARTIAVLTTGRQDYGILRSTLLLLQEHPTLRLVLWAGGMHLQERFGHFVDHVRRDGFEIAQELPFVGEPPHPGRDAAGALDQVTGALERHRCDALLLVGDRAETLAAAVAATIATVPIIHLSGGEESEGAIDNAMRHAITKLSHLHLVSHEVHARRVRQMGEDPSTVVVVGAPGLDNLYRTDLPTRCVLEKELGCSLTPPLVLVTLHPTTLGGDPRSEVEAVAGAMETVPATYIVTQANADAGGVVIQDYWREWARGRHNVVLVDGLGVARYWGLLRLASAVLGNSSSGLAEAPAAGVPVVNVGDRQQGRLRGTGVSDVPAEPGAIAAALGQAIRLVREGKTAGTHAPFPSGPAAPRIVAAIASWDPPRPPRKRFHEVQ</sequence>
<dbReference type="GO" id="GO:0004553">
    <property type="term" value="F:hydrolase activity, hydrolyzing O-glycosyl compounds"/>
    <property type="evidence" value="ECO:0007669"/>
    <property type="project" value="InterPro"/>
</dbReference>
<keyword evidence="2" id="KW-0326">Glycosidase</keyword>
<dbReference type="InterPro" id="IPR003331">
    <property type="entry name" value="UDP_GlcNAc_Epimerase_2_dom"/>
</dbReference>
<dbReference type="NCBIfam" id="TIGR03568">
    <property type="entry name" value="NeuC_NnaA"/>
    <property type="match status" value="1"/>
</dbReference>
<proteinExistence type="predicted"/>
<reference evidence="2 3" key="1">
    <citation type="journal article" date="2019" name="Nat. Microbiol.">
        <title>Mediterranean grassland soil C-N compound turnover is dependent on rainfall and depth, and is mediated by genomically divergent microorganisms.</title>
        <authorList>
            <person name="Diamond S."/>
            <person name="Andeer P.F."/>
            <person name="Li Z."/>
            <person name="Crits-Christoph A."/>
            <person name="Burstein D."/>
            <person name="Anantharaman K."/>
            <person name="Lane K.R."/>
            <person name="Thomas B.C."/>
            <person name="Pan C."/>
            <person name="Northen T.R."/>
            <person name="Banfield J.F."/>
        </authorList>
    </citation>
    <scope>NUCLEOTIDE SEQUENCE [LARGE SCALE GENOMIC DNA]</scope>
    <source>
        <strain evidence="2">NP_4</strain>
    </source>
</reference>
<dbReference type="SUPFAM" id="SSF53756">
    <property type="entry name" value="UDP-Glycosyltransferase/glycogen phosphorylase"/>
    <property type="match status" value="1"/>
</dbReference>
<dbReference type="AlphaFoldDB" id="A0A537LFN1"/>
<dbReference type="EMBL" id="VBAL01000009">
    <property type="protein sequence ID" value="TMJ06752.1"/>
    <property type="molecule type" value="Genomic_DNA"/>
</dbReference>
<organism evidence="2 3">
    <name type="scientific">Candidatus Segetimicrobium genomatis</name>
    <dbReference type="NCBI Taxonomy" id="2569760"/>
    <lineage>
        <taxon>Bacteria</taxon>
        <taxon>Bacillati</taxon>
        <taxon>Candidatus Sysuimicrobiota</taxon>
        <taxon>Candidatus Sysuimicrobiia</taxon>
        <taxon>Candidatus Sysuimicrobiales</taxon>
        <taxon>Candidatus Segetimicrobiaceae</taxon>
        <taxon>Candidatus Segetimicrobium</taxon>
    </lineage>
</organism>
<dbReference type="GO" id="GO:0006047">
    <property type="term" value="P:UDP-N-acetylglucosamine metabolic process"/>
    <property type="evidence" value="ECO:0007669"/>
    <property type="project" value="InterPro"/>
</dbReference>
<dbReference type="InterPro" id="IPR020004">
    <property type="entry name" value="UDP-GlcNAc_Epase"/>
</dbReference>
<feature type="domain" description="UDP-N-acetylglucosamine 2-epimerase" evidence="1">
    <location>
        <begin position="37"/>
        <end position="375"/>
    </location>
</feature>
<evidence type="ECO:0000313" key="2">
    <source>
        <dbReference type="EMBL" id="TMJ06752.1"/>
    </source>
</evidence>
<dbReference type="Pfam" id="PF02350">
    <property type="entry name" value="Epimerase_2"/>
    <property type="match status" value="1"/>
</dbReference>
<dbReference type="PANTHER" id="PTHR43174">
    <property type="entry name" value="UDP-N-ACETYLGLUCOSAMINE 2-EPIMERASE"/>
    <property type="match status" value="1"/>
</dbReference>
<dbReference type="PANTHER" id="PTHR43174:SF3">
    <property type="entry name" value="UDP-N-ACETYLGLUCOSAMINE 2-EPIMERASE"/>
    <property type="match status" value="1"/>
</dbReference>
<accession>A0A537LFN1</accession>
<dbReference type="Gene3D" id="3.40.50.2000">
    <property type="entry name" value="Glycogen Phosphorylase B"/>
    <property type="match status" value="2"/>
</dbReference>
<keyword evidence="2" id="KW-0378">Hydrolase</keyword>